<dbReference type="GO" id="GO:0005509">
    <property type="term" value="F:calcium ion binding"/>
    <property type="evidence" value="ECO:0007669"/>
    <property type="project" value="InterPro"/>
</dbReference>
<dbReference type="GO" id="GO:0005576">
    <property type="term" value="C:extracellular region"/>
    <property type="evidence" value="ECO:0007669"/>
    <property type="project" value="UniProtKB-SubCell"/>
</dbReference>
<accession>A0A1I1EIG2</accession>
<gene>
    <name evidence="5" type="ORF">SAMN04488094_101750</name>
</gene>
<dbReference type="Pfam" id="PF03629">
    <property type="entry name" value="SASA"/>
    <property type="match status" value="1"/>
</dbReference>
<dbReference type="EMBL" id="FOLG01000001">
    <property type="protein sequence ID" value="SFB84790.1"/>
    <property type="molecule type" value="Genomic_DNA"/>
</dbReference>
<dbReference type="SUPFAM" id="SSF51120">
    <property type="entry name" value="beta-Roll"/>
    <property type="match status" value="1"/>
</dbReference>
<keyword evidence="2" id="KW-0964">Secreted</keyword>
<dbReference type="PANTHER" id="PTHR38340:SF1">
    <property type="entry name" value="S-LAYER PROTEIN"/>
    <property type="match status" value="1"/>
</dbReference>
<evidence type="ECO:0000256" key="1">
    <source>
        <dbReference type="ARBA" id="ARBA00004613"/>
    </source>
</evidence>
<dbReference type="Gene3D" id="2.150.10.10">
    <property type="entry name" value="Serralysin-like metalloprotease, C-terminal"/>
    <property type="match status" value="2"/>
</dbReference>
<evidence type="ECO:0000313" key="6">
    <source>
        <dbReference type="Proteomes" id="UP000198728"/>
    </source>
</evidence>
<dbReference type="PRINTS" id="PR00313">
    <property type="entry name" value="CABNDNGRPT"/>
</dbReference>
<evidence type="ECO:0000256" key="3">
    <source>
        <dbReference type="ARBA" id="ARBA00022801"/>
    </source>
</evidence>
<keyword evidence="3" id="KW-0378">Hydrolase</keyword>
<proteinExistence type="predicted"/>
<dbReference type="GO" id="GO:0016788">
    <property type="term" value="F:hydrolase activity, acting on ester bonds"/>
    <property type="evidence" value="ECO:0007669"/>
    <property type="project" value="UniProtKB-ARBA"/>
</dbReference>
<dbReference type="PANTHER" id="PTHR38340">
    <property type="entry name" value="S-LAYER PROTEIN"/>
    <property type="match status" value="1"/>
</dbReference>
<dbReference type="RefSeq" id="WP_093359292.1">
    <property type="nucleotide sequence ID" value="NZ_FOLG01000001.1"/>
</dbReference>
<dbReference type="InterPro" id="IPR001343">
    <property type="entry name" value="Hemolysn_Ca-bd"/>
</dbReference>
<dbReference type="InterPro" id="IPR005181">
    <property type="entry name" value="SASA"/>
</dbReference>
<dbReference type="STRING" id="441112.SAMN04488094_101750"/>
<reference evidence="5 6" key="1">
    <citation type="submission" date="2016-10" db="EMBL/GenBank/DDBJ databases">
        <authorList>
            <person name="de Groot N.N."/>
        </authorList>
    </citation>
    <scope>NUCLEOTIDE SEQUENCE [LARGE SCALE GENOMIC DNA]</scope>
    <source>
        <strain evidence="5 6">DSM 19548</strain>
    </source>
</reference>
<organism evidence="5 6">
    <name type="scientific">Tropicimonas isoalkanivorans</name>
    <dbReference type="NCBI Taxonomy" id="441112"/>
    <lineage>
        <taxon>Bacteria</taxon>
        <taxon>Pseudomonadati</taxon>
        <taxon>Pseudomonadota</taxon>
        <taxon>Alphaproteobacteria</taxon>
        <taxon>Rhodobacterales</taxon>
        <taxon>Roseobacteraceae</taxon>
        <taxon>Tropicimonas</taxon>
    </lineage>
</organism>
<dbReference type="Gene3D" id="3.40.50.1110">
    <property type="entry name" value="SGNH hydrolase"/>
    <property type="match status" value="1"/>
</dbReference>
<dbReference type="InterPro" id="IPR036514">
    <property type="entry name" value="SGNH_hydro_sf"/>
</dbReference>
<name>A0A1I1EIG2_9RHOB</name>
<sequence>MGKQPIVIVAGQSNATMPPLPIAVSQQLAEMGAIVVHYAVSGSALSAHRYYQDNDDWDPSGEPGAGELLDDLYARVDSIVDPGKPGHIEGAHVAGMIWVQGEADAGLSETAADYKANLKLLHADVTARYGAHDMVVSLLSEDVSAERREGLWQDSAEQENGWATVRQAQMAVAAKDASVLSVDPDTVAAGQGFTVEDMFQDDRIHYEPDFAALLGQELASTLSVSGDADIQVGTQGNDWFKVSARAPVQQMLGFTQYDTADFSNLRHGVWVKNYLGEMAVAHERGNATELTVSMVSVEAAKGTSYADVFVLGRQMHTVDASGGADKVIGWGRGRDVIDLGAGDDVASGRGGRDIIHGENGRDVLRGNGGADRLFGDAGRDKLVGGAGRDKLVGGAGNDELRPGGGEDRIIWRPNESGTDRVIGFEQGDDLLVFQDRNVDFGDLEFDAGRSNLRIHIDAGGMDLTVVLVGGADLTLTEDDFLF</sequence>
<dbReference type="Pfam" id="PF00353">
    <property type="entry name" value="HemolysinCabind"/>
    <property type="match status" value="1"/>
</dbReference>
<dbReference type="Proteomes" id="UP000198728">
    <property type="component" value="Unassembled WGS sequence"/>
</dbReference>
<evidence type="ECO:0000259" key="4">
    <source>
        <dbReference type="Pfam" id="PF03629"/>
    </source>
</evidence>
<dbReference type="AlphaFoldDB" id="A0A1I1EIG2"/>
<dbReference type="InterPro" id="IPR018511">
    <property type="entry name" value="Hemolysin-typ_Ca-bd_CS"/>
</dbReference>
<dbReference type="PROSITE" id="PS00330">
    <property type="entry name" value="HEMOLYSIN_CALCIUM"/>
    <property type="match status" value="2"/>
</dbReference>
<feature type="domain" description="Sialate O-acetylesterase" evidence="4">
    <location>
        <begin position="36"/>
        <end position="221"/>
    </location>
</feature>
<dbReference type="InterPro" id="IPR011049">
    <property type="entry name" value="Serralysin-like_metalloprot_C"/>
</dbReference>
<dbReference type="OrthoDB" id="8479154at2"/>
<evidence type="ECO:0000256" key="2">
    <source>
        <dbReference type="ARBA" id="ARBA00022525"/>
    </source>
</evidence>
<protein>
    <submittedName>
        <fullName evidence="5">Hemolysin-type calcium-binding repeat-containing protein</fullName>
    </submittedName>
</protein>
<dbReference type="SUPFAM" id="SSF52266">
    <property type="entry name" value="SGNH hydrolase"/>
    <property type="match status" value="1"/>
</dbReference>
<keyword evidence="6" id="KW-1185">Reference proteome</keyword>
<dbReference type="InterPro" id="IPR050557">
    <property type="entry name" value="RTX_toxin/Mannuronan_C5-epim"/>
</dbReference>
<evidence type="ECO:0000313" key="5">
    <source>
        <dbReference type="EMBL" id="SFB84790.1"/>
    </source>
</evidence>
<comment type="subcellular location">
    <subcellularLocation>
        <location evidence="1">Secreted</location>
    </subcellularLocation>
</comment>